<dbReference type="GO" id="GO:0005783">
    <property type="term" value="C:endoplasmic reticulum"/>
    <property type="evidence" value="ECO:0007669"/>
    <property type="project" value="TreeGrafter"/>
</dbReference>
<dbReference type="PANTHER" id="PTHR11071:SF561">
    <property type="entry name" value="PEPTIDYL-PROLYL CIS-TRANS ISOMERASE D-RELATED"/>
    <property type="match status" value="1"/>
</dbReference>
<evidence type="ECO:0000256" key="3">
    <source>
        <dbReference type="ARBA" id="ARBA00023235"/>
    </source>
</evidence>
<keyword evidence="2 4" id="KW-0697">Rotamase</keyword>
<dbReference type="InterPro" id="IPR002130">
    <property type="entry name" value="Cyclophilin-type_PPIase_dom"/>
</dbReference>
<dbReference type="EMBL" id="CAIF01000156">
    <property type="protein sequence ID" value="CCH44813.1"/>
    <property type="molecule type" value="Genomic_DNA"/>
</dbReference>
<comment type="caution">
    <text evidence="7">The sequence shown here is derived from an EMBL/GenBank/DDBJ whole genome shotgun (WGS) entry which is preliminary data.</text>
</comment>
<keyword evidence="4" id="KW-0732">Signal</keyword>
<dbReference type="Proteomes" id="UP000009328">
    <property type="component" value="Unassembled WGS sequence"/>
</dbReference>
<dbReference type="STRING" id="1206466.K0KUE1"/>
<dbReference type="SUPFAM" id="SSF50891">
    <property type="entry name" value="Cyclophilin-like"/>
    <property type="match status" value="1"/>
</dbReference>
<feature type="domain" description="PPIase cyclophilin-type" evidence="6">
    <location>
        <begin position="36"/>
        <end position="191"/>
    </location>
</feature>
<comment type="function">
    <text evidence="4">PPIases accelerate the folding of proteins. It catalyzes the cis-trans isomerization of proline imidic peptide bonds in oligopeptides.</text>
</comment>
<dbReference type="InterPro" id="IPR020892">
    <property type="entry name" value="Cyclophilin-type_PPIase_CS"/>
</dbReference>
<keyword evidence="5" id="KW-1133">Transmembrane helix</keyword>
<dbReference type="InterPro" id="IPR029000">
    <property type="entry name" value="Cyclophilin-like_dom_sf"/>
</dbReference>
<evidence type="ECO:0000259" key="6">
    <source>
        <dbReference type="PROSITE" id="PS50072"/>
    </source>
</evidence>
<evidence type="ECO:0000256" key="1">
    <source>
        <dbReference type="ARBA" id="ARBA00000971"/>
    </source>
</evidence>
<feature type="transmembrane region" description="Helical" evidence="5">
    <location>
        <begin position="223"/>
        <end position="243"/>
    </location>
</feature>
<dbReference type="Pfam" id="PF00160">
    <property type="entry name" value="Pro_isomerase"/>
    <property type="match status" value="1"/>
</dbReference>
<dbReference type="eggNOG" id="KOG0880">
    <property type="taxonomic scope" value="Eukaryota"/>
</dbReference>
<dbReference type="PANTHER" id="PTHR11071">
    <property type="entry name" value="PEPTIDYL-PROLYL CIS-TRANS ISOMERASE"/>
    <property type="match status" value="1"/>
</dbReference>
<evidence type="ECO:0000256" key="4">
    <source>
        <dbReference type="RuleBase" id="RU363019"/>
    </source>
</evidence>
<organism evidence="7 8">
    <name type="scientific">Wickerhamomyces ciferrii (strain ATCC 14091 / BCRC 22168 / CBS 111 / JCM 3599 / NBRC 0793 / NRRL Y-1031 F-60-10)</name>
    <name type="common">Yeast</name>
    <name type="synonym">Pichia ciferrii</name>
    <dbReference type="NCBI Taxonomy" id="1206466"/>
    <lineage>
        <taxon>Eukaryota</taxon>
        <taxon>Fungi</taxon>
        <taxon>Dikarya</taxon>
        <taxon>Ascomycota</taxon>
        <taxon>Saccharomycotina</taxon>
        <taxon>Saccharomycetes</taxon>
        <taxon>Phaffomycetales</taxon>
        <taxon>Wickerhamomycetaceae</taxon>
        <taxon>Wickerhamomyces</taxon>
    </lineage>
</organism>
<name>K0KUE1_WICCF</name>
<evidence type="ECO:0000313" key="7">
    <source>
        <dbReference type="EMBL" id="CCH44813.1"/>
    </source>
</evidence>
<dbReference type="FunFam" id="2.40.100.10:FF:000001">
    <property type="entry name" value="Peptidyl-prolyl cis-trans isomerase"/>
    <property type="match status" value="1"/>
</dbReference>
<dbReference type="PRINTS" id="PR00153">
    <property type="entry name" value="CSAPPISMRASE"/>
</dbReference>
<dbReference type="Gene3D" id="2.40.100.10">
    <property type="entry name" value="Cyclophilin-like"/>
    <property type="match status" value="1"/>
</dbReference>
<keyword evidence="8" id="KW-1185">Reference proteome</keyword>
<dbReference type="GO" id="GO:0006457">
    <property type="term" value="P:protein folding"/>
    <property type="evidence" value="ECO:0007669"/>
    <property type="project" value="InterPro"/>
</dbReference>
<keyword evidence="5" id="KW-0472">Membrane</keyword>
<dbReference type="AlphaFoldDB" id="K0KUE1"/>
<gene>
    <name evidence="7" type="ORF">BN7_4382</name>
</gene>
<dbReference type="InParanoid" id="K0KUE1"/>
<dbReference type="GO" id="GO:0016018">
    <property type="term" value="F:cyclosporin A binding"/>
    <property type="evidence" value="ECO:0007669"/>
    <property type="project" value="TreeGrafter"/>
</dbReference>
<dbReference type="PROSITE" id="PS50072">
    <property type="entry name" value="CSA_PPIASE_2"/>
    <property type="match status" value="1"/>
</dbReference>
<proteinExistence type="inferred from homology"/>
<feature type="signal peptide" evidence="4">
    <location>
        <begin position="1"/>
        <end position="18"/>
    </location>
</feature>
<dbReference type="GO" id="GO:0003755">
    <property type="term" value="F:peptidyl-prolyl cis-trans isomerase activity"/>
    <property type="evidence" value="ECO:0007669"/>
    <property type="project" value="UniProtKB-UniRule"/>
</dbReference>
<comment type="catalytic activity">
    <reaction evidence="1 4">
        <text>[protein]-peptidylproline (omega=180) = [protein]-peptidylproline (omega=0)</text>
        <dbReference type="Rhea" id="RHEA:16237"/>
        <dbReference type="Rhea" id="RHEA-COMP:10747"/>
        <dbReference type="Rhea" id="RHEA-COMP:10748"/>
        <dbReference type="ChEBI" id="CHEBI:83833"/>
        <dbReference type="ChEBI" id="CHEBI:83834"/>
        <dbReference type="EC" id="5.2.1.8"/>
    </reaction>
</comment>
<feature type="chain" id="PRO_5003836502" description="Peptidyl-prolyl cis-trans isomerase" evidence="4">
    <location>
        <begin position="19"/>
        <end position="257"/>
    </location>
</feature>
<reference evidence="7 8" key="1">
    <citation type="journal article" date="2012" name="Eukaryot. Cell">
        <title>Draft genome sequence of Wickerhamomyces ciferrii NRRL Y-1031 F-60-10.</title>
        <authorList>
            <person name="Schneider J."/>
            <person name="Andrea H."/>
            <person name="Blom J."/>
            <person name="Jaenicke S."/>
            <person name="Ruckert C."/>
            <person name="Schorsch C."/>
            <person name="Szczepanowski R."/>
            <person name="Farwick M."/>
            <person name="Goesmann A."/>
            <person name="Puhler A."/>
            <person name="Schaffer S."/>
            <person name="Tauch A."/>
            <person name="Kohler T."/>
            <person name="Brinkrolf K."/>
        </authorList>
    </citation>
    <scope>NUCLEOTIDE SEQUENCE [LARGE SCALE GENOMIC DNA]</scope>
    <source>
        <strain evidence="8">ATCC 14091 / BCRC 22168 / CBS 111 / JCM 3599 / NBRC 0793 / NRRL Y-1031 F-60-10</strain>
    </source>
</reference>
<dbReference type="EC" id="5.2.1.8" evidence="4"/>
<dbReference type="HOGENOM" id="CLU_012062_4_2_1"/>
<dbReference type="GO" id="GO:0000324">
    <property type="term" value="C:fungal-type vacuole"/>
    <property type="evidence" value="ECO:0007669"/>
    <property type="project" value="TreeGrafter"/>
</dbReference>
<comment type="similarity">
    <text evidence="4">Belongs to the cyclophilin-type PPIase family.</text>
</comment>
<keyword evidence="3 4" id="KW-0413">Isomerase</keyword>
<accession>K0KUE1</accession>
<evidence type="ECO:0000256" key="5">
    <source>
        <dbReference type="SAM" id="Phobius"/>
    </source>
</evidence>
<dbReference type="PROSITE" id="PS00170">
    <property type="entry name" value="CSA_PPIASE_1"/>
    <property type="match status" value="1"/>
</dbReference>
<evidence type="ECO:0000313" key="8">
    <source>
        <dbReference type="Proteomes" id="UP000009328"/>
    </source>
</evidence>
<keyword evidence="5" id="KW-0812">Transmembrane</keyword>
<sequence>MKFSILSFLILFISYAFAAPAPVGENNDPPITHYVYFDIAHGDEFMGTVKIGLFGSVVPKTVDNFFILATEMGENNRGFNNTIFHRIINDFMVQGGDFATGRGFGGWSIYGERFEDENFELKHDKVGRLSMANAGKDTNGSQFFITTVVTSWLDGKHVVFGQVLEGLNLILEKIQKVKTDQNDKPEIDVKIIKSYGERNNLITDDQIESYKEKSDPEVSNNKFGVVFIALILLVVIYAGVKYYQKEPRYASMKDSED</sequence>
<evidence type="ECO:0000256" key="2">
    <source>
        <dbReference type="ARBA" id="ARBA00023110"/>
    </source>
</evidence>
<protein>
    <recommendedName>
        <fullName evidence="4">Peptidyl-prolyl cis-trans isomerase</fullName>
        <shortName evidence="4">PPIase</shortName>
        <ecNumber evidence="4">5.2.1.8</ecNumber>
    </recommendedName>
</protein>